<protein>
    <recommendedName>
        <fullName evidence="3">Rhoptry protein</fullName>
    </recommendedName>
</protein>
<evidence type="ECO:0000313" key="1">
    <source>
        <dbReference type="EMBL" id="MBX7290379.1"/>
    </source>
</evidence>
<gene>
    <name evidence="1" type="ORF">K4H94_04870</name>
</gene>
<dbReference type="Pfam" id="PF14424">
    <property type="entry name" value="Toxin-deaminase"/>
    <property type="match status" value="1"/>
</dbReference>
<dbReference type="AlphaFoldDB" id="A0ABD4RFZ1"/>
<name>A0ABD4RFZ1_9CLOT</name>
<dbReference type="EMBL" id="JAIFTX010000008">
    <property type="protein sequence ID" value="MBX7290379.1"/>
    <property type="molecule type" value="Genomic_DNA"/>
</dbReference>
<dbReference type="KEGG" id="cchv:BTM20_11140"/>
<evidence type="ECO:0008006" key="3">
    <source>
        <dbReference type="Google" id="ProtNLM"/>
    </source>
</evidence>
<comment type="caution">
    <text evidence="1">The sequence shown here is derived from an EMBL/GenBank/DDBJ whole genome shotgun (WGS) entry which is preliminary data.</text>
</comment>
<reference evidence="1 2" key="1">
    <citation type="submission" date="2021-08" db="EMBL/GenBank/DDBJ databases">
        <title>Genome sequence analysis of Clostridium chauvoei strains of European origin and evaluation of typing options for outbreak investigations.</title>
        <authorList>
            <person name="Abdel-Glil M."/>
            <person name="Thomas P."/>
            <person name="Seyboldt C."/>
        </authorList>
    </citation>
    <scope>NUCLEOTIDE SEQUENCE [LARGE SCALE GENOMIC DNA]</scope>
    <source>
        <strain evidence="1 2">S0260-09</strain>
    </source>
</reference>
<proteinExistence type="predicted"/>
<dbReference type="GeneID" id="66302429"/>
<sequence length="371" mass="43856">MPTKKRKNERIKICNIDDLKKALILEGHNLEVVDYYILKENFIKAFDITEDVFIKLYESLKEESITYKVDDINDLINYIKNIIVFENEHKMLCEKIKNIKALHIYRVEYERIPTPQDDVEHILKIVEETKNAVSTKINEEGKLKLKLLEKEIDRDYVYAKDIELLKRILLCNSENVSENYDKDNQTKILFIDVPKNITFNYIKAEKGSIEYHKHIKSYIPRMKRLIKNLDKYITEEEHGVFKINQSMVIQDSVNKAIAVFNNKEFRAVSGKNDIEDSCTLIPMGEEYFKSCKVNKLGKLGIGYNRINDSEKKILEKINRLIKEGTLANEGELILYSKWEPCPSCYYVSRQFCEMYPKINFNIMYYKNYGEK</sequence>
<evidence type="ECO:0000313" key="2">
    <source>
        <dbReference type="Proteomes" id="UP000775179"/>
    </source>
</evidence>
<dbReference type="InterPro" id="IPR032721">
    <property type="entry name" value="Toxin-deaminase"/>
</dbReference>
<accession>A0ABD4RFZ1</accession>
<dbReference type="Proteomes" id="UP000775179">
    <property type="component" value="Unassembled WGS sequence"/>
</dbReference>
<dbReference type="RefSeq" id="WP_021876419.1">
    <property type="nucleotide sequence ID" value="NZ_CP018624.1"/>
</dbReference>
<organism evidence="1 2">
    <name type="scientific">Clostridium chauvoei</name>
    <dbReference type="NCBI Taxonomy" id="46867"/>
    <lineage>
        <taxon>Bacteria</taxon>
        <taxon>Bacillati</taxon>
        <taxon>Bacillota</taxon>
        <taxon>Clostridia</taxon>
        <taxon>Eubacteriales</taxon>
        <taxon>Clostridiaceae</taxon>
        <taxon>Clostridium</taxon>
    </lineage>
</organism>